<dbReference type="Pfam" id="PF05673">
    <property type="entry name" value="DUF815"/>
    <property type="match status" value="1"/>
</dbReference>
<reference evidence="10 11" key="1">
    <citation type="submission" date="2019-06" db="EMBL/GenBank/DDBJ databases">
        <title>A Diverse Panel of Clinical Acinetobacter baumannii for Research Use.</title>
        <authorList>
            <person name="Mcgann P."/>
            <person name="Snesrud E."/>
            <person name="Galac M.R."/>
        </authorList>
    </citation>
    <scope>NUCLEOTIDE SEQUENCE [LARGE SCALE GENOMIC DNA]</scope>
    <source>
        <strain evidence="10 11">MRSN14237</strain>
    </source>
</reference>
<dbReference type="PANTHER" id="PTHR42935:SF1">
    <property type="entry name" value="SLR0930 PROTEIN"/>
    <property type="match status" value="1"/>
</dbReference>
<proteinExistence type="inferred from homology"/>
<dbReference type="AlphaFoldDB" id="A0A8B5UNS3"/>
<keyword evidence="7 8" id="KW-0472">Membrane</keyword>
<dbReference type="GO" id="GO:0005886">
    <property type="term" value="C:plasma membrane"/>
    <property type="evidence" value="ECO:0007669"/>
    <property type="project" value="UniProtKB-SubCell"/>
</dbReference>
<dbReference type="InterPro" id="IPR008533">
    <property type="entry name" value="DUF815"/>
</dbReference>
<feature type="domain" description="EamA" evidence="9">
    <location>
        <begin position="4"/>
        <end position="140"/>
    </location>
</feature>
<dbReference type="SUPFAM" id="SSF103481">
    <property type="entry name" value="Multidrug resistance efflux transporter EmrE"/>
    <property type="match status" value="2"/>
</dbReference>
<organism evidence="10 11">
    <name type="scientific">Acinetobacter baumannii</name>
    <dbReference type="NCBI Taxonomy" id="470"/>
    <lineage>
        <taxon>Bacteria</taxon>
        <taxon>Pseudomonadati</taxon>
        <taxon>Pseudomonadota</taxon>
        <taxon>Gammaproteobacteria</taxon>
        <taxon>Moraxellales</taxon>
        <taxon>Moraxellaceae</taxon>
        <taxon>Acinetobacter</taxon>
        <taxon>Acinetobacter calcoaceticus/baumannii complex</taxon>
    </lineage>
</organism>
<dbReference type="NCBIfam" id="TIGR00688">
    <property type="entry name" value="rarD"/>
    <property type="match status" value="1"/>
</dbReference>
<evidence type="ECO:0000256" key="5">
    <source>
        <dbReference type="ARBA" id="ARBA00022692"/>
    </source>
</evidence>
<evidence type="ECO:0000313" key="11">
    <source>
        <dbReference type="Proteomes" id="UP000315888"/>
    </source>
</evidence>
<dbReference type="InterPro" id="IPR037185">
    <property type="entry name" value="EmrE-like"/>
</dbReference>
<name>A0A8B5UNS3_ACIBA</name>
<evidence type="ECO:0000256" key="1">
    <source>
        <dbReference type="ARBA" id="ARBA00004651"/>
    </source>
</evidence>
<feature type="transmembrane region" description="Helical" evidence="8">
    <location>
        <begin position="150"/>
        <end position="167"/>
    </location>
</feature>
<dbReference type="Gene3D" id="3.40.50.300">
    <property type="entry name" value="P-loop containing nucleotide triphosphate hydrolases"/>
    <property type="match status" value="1"/>
</dbReference>
<feature type="transmembrane region" description="Helical" evidence="8">
    <location>
        <begin position="179"/>
        <end position="198"/>
    </location>
</feature>
<comment type="similarity">
    <text evidence="2">Belongs to the EamA transporter family.</text>
</comment>
<dbReference type="InterPro" id="IPR027417">
    <property type="entry name" value="P-loop_NTPase"/>
</dbReference>
<feature type="transmembrane region" description="Helical" evidence="8">
    <location>
        <begin position="128"/>
        <end position="144"/>
    </location>
</feature>
<protein>
    <submittedName>
        <fullName evidence="10">EamA family transporter RarD</fullName>
    </submittedName>
</protein>
<feature type="transmembrane region" description="Helical" evidence="8">
    <location>
        <begin position="270"/>
        <end position="289"/>
    </location>
</feature>
<evidence type="ECO:0000256" key="3">
    <source>
        <dbReference type="ARBA" id="ARBA00022448"/>
    </source>
</evidence>
<dbReference type="InterPro" id="IPR000620">
    <property type="entry name" value="EamA_dom"/>
</dbReference>
<evidence type="ECO:0000313" key="10">
    <source>
        <dbReference type="EMBL" id="TPU66442.1"/>
    </source>
</evidence>
<feature type="transmembrane region" description="Helical" evidence="8">
    <location>
        <begin position="72"/>
        <end position="91"/>
    </location>
</feature>
<sequence>MMLKGVILSVMASLTFGVLYFYTQLLGQLDSEQTFGWRIIATLPFLTLFMWWSGDLSHIKNIYQRILAKPSLLLLLITTSVLTSVQLWLFLWGPMHGRGLQVSLGYFLLPLVLVLAGSVLYGEKISKFQWVAIVLAIIGVGHEIFRLGSIAWETALVAIGYSAYFLLRKKIKTDNLGGFWWDLLIIMPVAIYLTHTGLLPYSKFLDQPTLGLVIAGLGVLSAIGLGCYILASRYLPLVVFGLLGYLEPVLLALASLVLGESIGKEEWFTYLPIWCAVFVLVLEGAFHLYQQQQKAKNLQLNIEKYQKRQNTRQFLQNLPANDVLLTGSRGTGKSSIVRALLTEYKDQGLRLIEIERDDLSDLPEIQKLIQKRPEKFIVYCDDLAFNAEDENYRSLKSVLDGSLQSGSSNFIIYATSNRRHLLPEFMHENTPVTRVDVPQYTELHPQEAIEEKISLSDRFGMWLSFYPMDQNLYLTIVEHYLAKTDMPMNDEAHAEALRWCQARGQRSGRAAYQFSKHWIGSQQLKAL</sequence>
<evidence type="ECO:0000259" key="9">
    <source>
        <dbReference type="Pfam" id="PF00892"/>
    </source>
</evidence>
<feature type="transmembrane region" description="Helical" evidence="8">
    <location>
        <begin position="237"/>
        <end position="258"/>
    </location>
</feature>
<evidence type="ECO:0000256" key="8">
    <source>
        <dbReference type="SAM" id="Phobius"/>
    </source>
</evidence>
<gene>
    <name evidence="10" type="primary">rarD</name>
    <name evidence="10" type="ORF">FJU42_05675</name>
</gene>
<feature type="transmembrane region" description="Helical" evidence="8">
    <location>
        <begin position="5"/>
        <end position="23"/>
    </location>
</feature>
<dbReference type="RefSeq" id="WP_104039208.1">
    <property type="nucleotide sequence ID" value="NZ_NQXB01000008.1"/>
</dbReference>
<feature type="transmembrane region" description="Helical" evidence="8">
    <location>
        <begin position="103"/>
        <end position="121"/>
    </location>
</feature>
<comment type="caution">
    <text evidence="10">The sequence shown here is derived from an EMBL/GenBank/DDBJ whole genome shotgun (WGS) entry which is preliminary data.</text>
</comment>
<dbReference type="EMBL" id="VHGY01000014">
    <property type="protein sequence ID" value="TPU66442.1"/>
    <property type="molecule type" value="Genomic_DNA"/>
</dbReference>
<dbReference type="Proteomes" id="UP000315888">
    <property type="component" value="Unassembled WGS sequence"/>
</dbReference>
<keyword evidence="3" id="KW-0813">Transport</keyword>
<accession>A0A8B5UNS3</accession>
<keyword evidence="4" id="KW-1003">Cell membrane</keyword>
<feature type="transmembrane region" description="Helical" evidence="8">
    <location>
        <begin position="35"/>
        <end position="52"/>
    </location>
</feature>
<dbReference type="InterPro" id="IPR004626">
    <property type="entry name" value="RarD"/>
</dbReference>
<evidence type="ECO:0000256" key="2">
    <source>
        <dbReference type="ARBA" id="ARBA00007362"/>
    </source>
</evidence>
<dbReference type="Pfam" id="PF00892">
    <property type="entry name" value="EamA"/>
    <property type="match status" value="1"/>
</dbReference>
<dbReference type="PANTHER" id="PTHR42935">
    <property type="entry name" value="SLR0930 PROTEIN"/>
    <property type="match status" value="1"/>
</dbReference>
<keyword evidence="6 8" id="KW-1133">Transmembrane helix</keyword>
<keyword evidence="5 8" id="KW-0812">Transmembrane</keyword>
<feature type="transmembrane region" description="Helical" evidence="8">
    <location>
        <begin position="210"/>
        <end position="230"/>
    </location>
</feature>
<evidence type="ECO:0000256" key="4">
    <source>
        <dbReference type="ARBA" id="ARBA00022475"/>
    </source>
</evidence>
<comment type="subcellular location">
    <subcellularLocation>
        <location evidence="1">Cell membrane</location>
        <topology evidence="1">Multi-pass membrane protein</topology>
    </subcellularLocation>
</comment>
<evidence type="ECO:0000256" key="7">
    <source>
        <dbReference type="ARBA" id="ARBA00023136"/>
    </source>
</evidence>
<dbReference type="SUPFAM" id="SSF52540">
    <property type="entry name" value="P-loop containing nucleoside triphosphate hydrolases"/>
    <property type="match status" value="1"/>
</dbReference>
<evidence type="ECO:0000256" key="6">
    <source>
        <dbReference type="ARBA" id="ARBA00022989"/>
    </source>
</evidence>
<dbReference type="CDD" id="cd00009">
    <property type="entry name" value="AAA"/>
    <property type="match status" value="1"/>
</dbReference>